<sequence length="256" mass="27995">MAYIKTTPWAFGLHFLGCIWLMTAYPEPPIHTNSYTFTTVFCGAELGVAGPLSAVFWVSPIPRLIKMAVQAAPPQAIVIMSRMAAGADQTWLLYRLAGGVTAVLLARSLSKAVLVPLLPALFRCIPSRIRAALQPPVSVEYTSIGEWRRRRAPSPPDASAEQKKEQRKRPSDLRKERKQAAAAPQPEDSKTDSKTPDGDAKLDFSKFREGGVLLNPSGYPWDADVVRRIASYFCAVASLVVYVRSLQFAAAMTASS</sequence>
<dbReference type="Proteomes" id="UP000815325">
    <property type="component" value="Unassembled WGS sequence"/>
</dbReference>
<feature type="chain" id="PRO_5047205240" evidence="3">
    <location>
        <begin position="25"/>
        <end position="256"/>
    </location>
</feature>
<dbReference type="EMBL" id="MU070133">
    <property type="protein sequence ID" value="KAF5829641.1"/>
    <property type="molecule type" value="Genomic_DNA"/>
</dbReference>
<feature type="compositionally biased region" description="Basic and acidic residues" evidence="1">
    <location>
        <begin position="187"/>
        <end position="201"/>
    </location>
</feature>
<feature type="region of interest" description="Disordered" evidence="1">
    <location>
        <begin position="148"/>
        <end position="201"/>
    </location>
</feature>
<organism evidence="4 5">
    <name type="scientific">Dunaliella salina</name>
    <name type="common">Green alga</name>
    <name type="synonym">Protococcus salinus</name>
    <dbReference type="NCBI Taxonomy" id="3046"/>
    <lineage>
        <taxon>Eukaryota</taxon>
        <taxon>Viridiplantae</taxon>
        <taxon>Chlorophyta</taxon>
        <taxon>core chlorophytes</taxon>
        <taxon>Chlorophyceae</taxon>
        <taxon>CS clade</taxon>
        <taxon>Chlamydomonadales</taxon>
        <taxon>Dunaliellaceae</taxon>
        <taxon>Dunaliella</taxon>
    </lineage>
</organism>
<accession>A0ABQ7G4X5</accession>
<keyword evidence="2" id="KW-0472">Membrane</keyword>
<evidence type="ECO:0000313" key="5">
    <source>
        <dbReference type="Proteomes" id="UP000815325"/>
    </source>
</evidence>
<reference evidence="4" key="1">
    <citation type="submission" date="2017-08" db="EMBL/GenBank/DDBJ databases">
        <authorList>
            <person name="Polle J.E."/>
            <person name="Barry K."/>
            <person name="Cushman J."/>
            <person name="Schmutz J."/>
            <person name="Tran D."/>
            <person name="Hathwaick L.T."/>
            <person name="Yim W.C."/>
            <person name="Jenkins J."/>
            <person name="Mckie-Krisberg Z.M."/>
            <person name="Prochnik S."/>
            <person name="Lindquist E."/>
            <person name="Dockter R.B."/>
            <person name="Adam C."/>
            <person name="Molina H."/>
            <person name="Bunkerborg J."/>
            <person name="Jin E."/>
            <person name="Buchheim M."/>
            <person name="Magnuson J."/>
        </authorList>
    </citation>
    <scope>NUCLEOTIDE SEQUENCE</scope>
    <source>
        <strain evidence="4">CCAP 19/18</strain>
    </source>
</reference>
<proteinExistence type="predicted"/>
<feature type="compositionally biased region" description="Basic and acidic residues" evidence="1">
    <location>
        <begin position="160"/>
        <end position="179"/>
    </location>
</feature>
<name>A0ABQ7G4X5_DUNSA</name>
<gene>
    <name evidence="4" type="ORF">DUNSADRAFT_15708</name>
</gene>
<protein>
    <submittedName>
        <fullName evidence="4">Uncharacterized protein</fullName>
    </submittedName>
</protein>
<keyword evidence="3" id="KW-0732">Signal</keyword>
<evidence type="ECO:0000256" key="3">
    <source>
        <dbReference type="SAM" id="SignalP"/>
    </source>
</evidence>
<evidence type="ECO:0000313" key="4">
    <source>
        <dbReference type="EMBL" id="KAF5829641.1"/>
    </source>
</evidence>
<comment type="caution">
    <text evidence="4">The sequence shown here is derived from an EMBL/GenBank/DDBJ whole genome shotgun (WGS) entry which is preliminary data.</text>
</comment>
<evidence type="ECO:0000256" key="1">
    <source>
        <dbReference type="SAM" id="MobiDB-lite"/>
    </source>
</evidence>
<keyword evidence="2" id="KW-1133">Transmembrane helix</keyword>
<feature type="transmembrane region" description="Helical" evidence="2">
    <location>
        <begin position="36"/>
        <end position="58"/>
    </location>
</feature>
<keyword evidence="5" id="KW-1185">Reference proteome</keyword>
<evidence type="ECO:0000256" key="2">
    <source>
        <dbReference type="SAM" id="Phobius"/>
    </source>
</evidence>
<feature type="signal peptide" evidence="3">
    <location>
        <begin position="1"/>
        <end position="24"/>
    </location>
</feature>
<keyword evidence="2" id="KW-0812">Transmembrane</keyword>